<keyword evidence="2" id="KW-1185">Reference proteome</keyword>
<protein>
    <submittedName>
        <fullName evidence="1">Uncharacterized protein</fullName>
    </submittedName>
</protein>
<gene>
    <name evidence="1" type="ORF">PoB_006677900</name>
</gene>
<organism evidence="1 2">
    <name type="scientific">Plakobranchus ocellatus</name>
    <dbReference type="NCBI Taxonomy" id="259542"/>
    <lineage>
        <taxon>Eukaryota</taxon>
        <taxon>Metazoa</taxon>
        <taxon>Spiralia</taxon>
        <taxon>Lophotrochozoa</taxon>
        <taxon>Mollusca</taxon>
        <taxon>Gastropoda</taxon>
        <taxon>Heterobranchia</taxon>
        <taxon>Euthyneura</taxon>
        <taxon>Panpulmonata</taxon>
        <taxon>Sacoglossa</taxon>
        <taxon>Placobranchoidea</taxon>
        <taxon>Plakobranchidae</taxon>
        <taxon>Plakobranchus</taxon>
    </lineage>
</organism>
<reference evidence="1 2" key="1">
    <citation type="journal article" date="2021" name="Elife">
        <title>Chloroplast acquisition without the gene transfer in kleptoplastic sea slugs, Plakobranchus ocellatus.</title>
        <authorList>
            <person name="Maeda T."/>
            <person name="Takahashi S."/>
            <person name="Yoshida T."/>
            <person name="Shimamura S."/>
            <person name="Takaki Y."/>
            <person name="Nagai Y."/>
            <person name="Toyoda A."/>
            <person name="Suzuki Y."/>
            <person name="Arimoto A."/>
            <person name="Ishii H."/>
            <person name="Satoh N."/>
            <person name="Nishiyama T."/>
            <person name="Hasebe M."/>
            <person name="Maruyama T."/>
            <person name="Minagawa J."/>
            <person name="Obokata J."/>
            <person name="Shigenobu S."/>
        </authorList>
    </citation>
    <scope>NUCLEOTIDE SEQUENCE [LARGE SCALE GENOMIC DNA]</scope>
</reference>
<accession>A0AAV4D7Y3</accession>
<name>A0AAV4D7Y3_9GAST</name>
<evidence type="ECO:0000313" key="1">
    <source>
        <dbReference type="EMBL" id="GFO40274.1"/>
    </source>
</evidence>
<proteinExistence type="predicted"/>
<dbReference type="AlphaFoldDB" id="A0AAV4D7Y3"/>
<sequence>MIKKMAGRGVLRTLSSRLAGSPRAADTATKLSLTSDMGCERCSSMKLKLAALEDDFNSFLSSRRSGNPTTSAGVKNQLFIG</sequence>
<dbReference type="Proteomes" id="UP000735302">
    <property type="component" value="Unassembled WGS sequence"/>
</dbReference>
<evidence type="ECO:0000313" key="2">
    <source>
        <dbReference type="Proteomes" id="UP000735302"/>
    </source>
</evidence>
<comment type="caution">
    <text evidence="1">The sequence shown here is derived from an EMBL/GenBank/DDBJ whole genome shotgun (WGS) entry which is preliminary data.</text>
</comment>
<dbReference type="EMBL" id="BLXT01007596">
    <property type="protein sequence ID" value="GFO40274.1"/>
    <property type="molecule type" value="Genomic_DNA"/>
</dbReference>